<name>A0A6P6YHX7_DERPT</name>
<evidence type="ECO:0000256" key="5">
    <source>
        <dbReference type="ARBA" id="ARBA00023136"/>
    </source>
</evidence>
<evidence type="ECO:0000256" key="1">
    <source>
        <dbReference type="ARBA" id="ARBA00004479"/>
    </source>
</evidence>
<evidence type="ECO:0000313" key="8">
    <source>
        <dbReference type="Proteomes" id="UP000515146"/>
    </source>
</evidence>
<keyword evidence="4 7" id="KW-1133">Transmembrane helix</keyword>
<protein>
    <submittedName>
        <fullName evidence="9">Uncharacterized protein KIAA2013 homolog</fullName>
    </submittedName>
</protein>
<comment type="subcellular location">
    <subcellularLocation>
        <location evidence="1">Membrane</location>
        <topology evidence="1">Single-pass type I membrane protein</topology>
    </subcellularLocation>
</comment>
<evidence type="ECO:0000256" key="3">
    <source>
        <dbReference type="ARBA" id="ARBA00022729"/>
    </source>
</evidence>
<evidence type="ECO:0000256" key="7">
    <source>
        <dbReference type="SAM" id="Phobius"/>
    </source>
</evidence>
<dbReference type="OMA" id="HLECNMH"/>
<dbReference type="GO" id="GO:0016020">
    <property type="term" value="C:membrane"/>
    <property type="evidence" value="ECO:0007669"/>
    <property type="project" value="UniProtKB-SubCell"/>
</dbReference>
<proteinExistence type="predicted"/>
<dbReference type="AlphaFoldDB" id="A0A6P6YHX7"/>
<keyword evidence="2 7" id="KW-0812">Transmembrane</keyword>
<dbReference type="Pfam" id="PF10222">
    <property type="entry name" value="DUF2152"/>
    <property type="match status" value="1"/>
</dbReference>
<keyword evidence="5 7" id="KW-0472">Membrane</keyword>
<dbReference type="PANTHER" id="PTHR31386">
    <property type="entry name" value="UNCHARACTERIZED PROTEIN KIAA2013"/>
    <property type="match status" value="1"/>
</dbReference>
<dbReference type="RefSeq" id="XP_027204837.1">
    <property type="nucleotide sequence ID" value="XM_027349036.1"/>
</dbReference>
<organism evidence="8 9">
    <name type="scientific">Dermatophagoides pteronyssinus</name>
    <name type="common">European house dust mite</name>
    <dbReference type="NCBI Taxonomy" id="6956"/>
    <lineage>
        <taxon>Eukaryota</taxon>
        <taxon>Metazoa</taxon>
        <taxon>Ecdysozoa</taxon>
        <taxon>Arthropoda</taxon>
        <taxon>Chelicerata</taxon>
        <taxon>Arachnida</taxon>
        <taxon>Acari</taxon>
        <taxon>Acariformes</taxon>
        <taxon>Sarcoptiformes</taxon>
        <taxon>Astigmata</taxon>
        <taxon>Psoroptidia</taxon>
        <taxon>Analgoidea</taxon>
        <taxon>Pyroglyphidae</taxon>
        <taxon>Dermatophagoidinae</taxon>
        <taxon>Dermatophagoides</taxon>
    </lineage>
</organism>
<dbReference type="OrthoDB" id="10017443at2759"/>
<dbReference type="GeneID" id="113798485"/>
<keyword evidence="6" id="KW-0325">Glycoprotein</keyword>
<dbReference type="InterPro" id="IPR018795">
    <property type="entry name" value="K2013-like"/>
</dbReference>
<gene>
    <name evidence="9" type="primary">LOC113798485</name>
</gene>
<dbReference type="InParanoid" id="A0A6P6YHX7"/>
<feature type="transmembrane region" description="Helical" evidence="7">
    <location>
        <begin position="632"/>
        <end position="653"/>
    </location>
</feature>
<evidence type="ECO:0000256" key="6">
    <source>
        <dbReference type="ARBA" id="ARBA00023180"/>
    </source>
</evidence>
<accession>A0A6P6YHX7</accession>
<feature type="transmembrane region" description="Helical" evidence="7">
    <location>
        <begin position="21"/>
        <end position="45"/>
    </location>
</feature>
<dbReference type="FunCoup" id="A0A6P6YHX7">
    <property type="interactions" value="932"/>
</dbReference>
<keyword evidence="8" id="KW-1185">Reference proteome</keyword>
<dbReference type="PANTHER" id="PTHR31386:SF2">
    <property type="entry name" value="SIMILAR TO RIKEN CDNA 2510039O18"/>
    <property type="match status" value="1"/>
</dbReference>
<evidence type="ECO:0000256" key="2">
    <source>
        <dbReference type="ARBA" id="ARBA00022692"/>
    </source>
</evidence>
<keyword evidence="3" id="KW-0732">Signal</keyword>
<sequence length="677" mass="78454">MSFRDFLEFFSSRRLKRHDKLFLRKRSILMICGLLLILYLISLFFNRFNVTRFKKEDFTSLCIDKFVQSFHSEIESSDSSVWIPFENHPSTLPIVVEPTSSSFGTTYYPSINEISKNSFIPFVGNGKFSIVPIENLENGARFHIMGKRILDSPIPFDPIINVEEFGTHTKSAYISRYRKGIVEKLTCSNYGGGIISIHEIFSAHRLIPVLFTQDIRISNPTNSPVILSLSRRGWSNKSVVSKSIGVMTKDHREYSMIVAPIQHTETFNSKQSNRSPKARLIAIAYTSLHNTIEVHPNDHLSLTVHTFINYTDVFKHESEMQAAIPELKVSLRETVKKLIDFSDTALQQYHEHAWEKIWSSGFSISHSHAPNVINGYQINATLYYMLSQRSMLLPNQSDQQSNSVLENFNTELSSFIEMETINRSLIYRPDRCYHGHSTLHAPRLWDRLDSVNDLYRVISLWFLTLEKQSCEHLIKTNARDVLQAFIISLIGLRFTPRHIEFHSHPNDLQRSFLIRRLMYDDKTLLNISIVINDENKALIRVSIENHNKLKEYYACDAGCLDAPVHLTSNPQEFPVKLTEPLTPLLYITSDREHVQELKHSIHVKEISEAPPHEHQTIALHRYGHSLGGLPNFFWISMIFLIIVFHLFLGKLIYNEYFNANNIPYERTPYRNIGRYSM</sequence>
<reference evidence="9" key="1">
    <citation type="submission" date="2025-08" db="UniProtKB">
        <authorList>
            <consortium name="RefSeq"/>
        </authorList>
    </citation>
    <scope>IDENTIFICATION</scope>
    <source>
        <strain evidence="9">Airmid</strain>
    </source>
</reference>
<dbReference type="Proteomes" id="UP000515146">
    <property type="component" value="Unplaced"/>
</dbReference>
<evidence type="ECO:0000256" key="4">
    <source>
        <dbReference type="ARBA" id="ARBA00022989"/>
    </source>
</evidence>
<dbReference type="KEGG" id="dpte:113798485"/>
<evidence type="ECO:0000313" key="9">
    <source>
        <dbReference type="RefSeq" id="XP_027204837.1"/>
    </source>
</evidence>